<comment type="caution">
    <text evidence="1">The sequence shown here is derived from an EMBL/GenBank/DDBJ whole genome shotgun (WGS) entry which is preliminary data.</text>
</comment>
<gene>
    <name evidence="1" type="ORF">RhiirA4_447559</name>
</gene>
<dbReference type="VEuPathDB" id="FungiDB:RhiirA1_437085"/>
<evidence type="ECO:0000313" key="1">
    <source>
        <dbReference type="EMBL" id="PKY53272.1"/>
    </source>
</evidence>
<organism evidence="1 2">
    <name type="scientific">Rhizophagus irregularis</name>
    <dbReference type="NCBI Taxonomy" id="588596"/>
    <lineage>
        <taxon>Eukaryota</taxon>
        <taxon>Fungi</taxon>
        <taxon>Fungi incertae sedis</taxon>
        <taxon>Mucoromycota</taxon>
        <taxon>Glomeromycotina</taxon>
        <taxon>Glomeromycetes</taxon>
        <taxon>Glomerales</taxon>
        <taxon>Glomeraceae</taxon>
        <taxon>Rhizophagus</taxon>
    </lineage>
</organism>
<name>A0A2I1H320_9GLOM</name>
<protein>
    <submittedName>
        <fullName evidence="1">Uncharacterized protein</fullName>
    </submittedName>
</protein>
<keyword evidence="2" id="KW-1185">Reference proteome</keyword>
<proteinExistence type="predicted"/>
<evidence type="ECO:0000313" key="2">
    <source>
        <dbReference type="Proteomes" id="UP000234323"/>
    </source>
</evidence>
<accession>A0A2I1H320</accession>
<dbReference type="EMBL" id="LLXI01001357">
    <property type="protein sequence ID" value="PKY53272.1"/>
    <property type="molecule type" value="Genomic_DNA"/>
</dbReference>
<dbReference type="Proteomes" id="UP000234323">
    <property type="component" value="Unassembled WGS sequence"/>
</dbReference>
<dbReference type="VEuPathDB" id="FungiDB:RhiirFUN_016843"/>
<reference evidence="1 2" key="1">
    <citation type="submission" date="2015-10" db="EMBL/GenBank/DDBJ databases">
        <title>Genome analyses suggest a sexual origin of heterokaryosis in a supposedly ancient asexual fungus.</title>
        <authorList>
            <person name="Ropars J."/>
            <person name="Sedzielewska K."/>
            <person name="Noel J."/>
            <person name="Charron P."/>
            <person name="Farinelli L."/>
            <person name="Marton T."/>
            <person name="Kruger M."/>
            <person name="Pelin A."/>
            <person name="Brachmann A."/>
            <person name="Corradi N."/>
        </authorList>
    </citation>
    <scope>NUCLEOTIDE SEQUENCE [LARGE SCALE GENOMIC DNA]</scope>
    <source>
        <strain evidence="1 2">A4</strain>
    </source>
</reference>
<sequence length="366" mass="42205">MMSNEMLDTSKNIIRGYIFVWYNGYDWGSVLAESVIFVNYVNTTKYQRQNVWTFEVEGGAGMSISILKEMVLVVHRYIRRYINMSRMLIMLRVSLLLTPTSTKDLILCLVWPKHSSKRGWFLSRYSLAQLLENHLIVNSSRLLRVIRVSLLWGSFVGKRCEYDTFYEVWKKIVGVEWYEWVGQCQKVPSILILDETQTIYEDVNKADESMKGTGTAVEFWGVIKMCLQGSNLSVIMFASYGTGNNSAGLAGSCLYSLYHFGITWGLTEIRFTHEELEAYVKDYCGKNFGDDYIISQFIRYIKYATVGHVGLVCHILQHTKDAMQSGIRNKSLTWKEIYMCLNSEDFSETVDDCRAAPNSDFFPMSK</sequence>
<dbReference type="VEuPathDB" id="FungiDB:FUN_014256"/>
<dbReference type="AlphaFoldDB" id="A0A2I1H320"/>